<sequence length="265" mass="28834">MVWFMARRPVALQLWTVRDAFAADADRALAAVKAAGFSAVELARLPPGLALASLAESLDRHGLAVTSIHGDLLTSETIDYWASLARACRCSKVIWHGWPRDPRFDSLNGVKDLIGACNAAATVAGDHGLKFGVHNHWWEFEPLDGDRPIRLLHEGLHPDVFWQIDVYWAQTAGSDPAAVVTELGPRVRSLHWKDGPCVHGQPMVALGEGQVDVPRTLRALSQPTDWVIELDECATDPLQAAARSRVYLESLAGSEPQGCARIGVG</sequence>
<dbReference type="InterPro" id="IPR036237">
    <property type="entry name" value="Xyl_isomerase-like_sf"/>
</dbReference>
<dbReference type="EMBL" id="CP025958">
    <property type="protein sequence ID" value="AWM37815.1"/>
    <property type="molecule type" value="Genomic_DNA"/>
</dbReference>
<evidence type="ECO:0000313" key="2">
    <source>
        <dbReference type="EMBL" id="AWM37815.1"/>
    </source>
</evidence>
<dbReference type="SUPFAM" id="SSF51658">
    <property type="entry name" value="Xylose isomerase-like"/>
    <property type="match status" value="1"/>
</dbReference>
<dbReference type="Pfam" id="PF01261">
    <property type="entry name" value="AP_endonuc_2"/>
    <property type="match status" value="1"/>
</dbReference>
<feature type="domain" description="Xylose isomerase-like TIM barrel" evidence="1">
    <location>
        <begin position="29"/>
        <end position="226"/>
    </location>
</feature>
<protein>
    <recommendedName>
        <fullName evidence="1">Xylose isomerase-like TIM barrel domain-containing protein</fullName>
    </recommendedName>
</protein>
<dbReference type="Gene3D" id="3.20.20.150">
    <property type="entry name" value="Divalent-metal-dependent TIM barrel enzymes"/>
    <property type="match status" value="1"/>
</dbReference>
<evidence type="ECO:0000313" key="3">
    <source>
        <dbReference type="Proteomes" id="UP000245802"/>
    </source>
</evidence>
<evidence type="ECO:0000259" key="1">
    <source>
        <dbReference type="Pfam" id="PF01261"/>
    </source>
</evidence>
<reference evidence="2 3" key="1">
    <citation type="submission" date="2018-01" db="EMBL/GenBank/DDBJ databases">
        <title>G. obscuriglobus.</title>
        <authorList>
            <person name="Franke J."/>
            <person name="Blomberg W."/>
            <person name="Selmecki A."/>
        </authorList>
    </citation>
    <scope>NUCLEOTIDE SEQUENCE [LARGE SCALE GENOMIC DNA]</scope>
    <source>
        <strain evidence="2 3">DSM 5831</strain>
    </source>
</reference>
<organism evidence="2 3">
    <name type="scientific">Gemmata obscuriglobus</name>
    <dbReference type="NCBI Taxonomy" id="114"/>
    <lineage>
        <taxon>Bacteria</taxon>
        <taxon>Pseudomonadati</taxon>
        <taxon>Planctomycetota</taxon>
        <taxon>Planctomycetia</taxon>
        <taxon>Gemmatales</taxon>
        <taxon>Gemmataceae</taxon>
        <taxon>Gemmata</taxon>
    </lineage>
</organism>
<dbReference type="PANTHER" id="PTHR12110:SF41">
    <property type="entry name" value="INOSOSE DEHYDRATASE"/>
    <property type="match status" value="1"/>
</dbReference>
<dbReference type="PANTHER" id="PTHR12110">
    <property type="entry name" value="HYDROXYPYRUVATE ISOMERASE"/>
    <property type="match status" value="1"/>
</dbReference>
<keyword evidence="3" id="KW-1185">Reference proteome</keyword>
<dbReference type="InterPro" id="IPR013022">
    <property type="entry name" value="Xyl_isomerase-like_TIM-brl"/>
</dbReference>
<dbReference type="InterPro" id="IPR050312">
    <property type="entry name" value="IolE/XylAMocC-like"/>
</dbReference>
<accession>A0A2Z3H3Z5</accession>
<proteinExistence type="predicted"/>
<dbReference type="AlphaFoldDB" id="A0A2Z3H3Z5"/>
<gene>
    <name evidence="2" type="ORF">C1280_12940</name>
</gene>
<dbReference type="OrthoDB" id="9798407at2"/>
<dbReference type="KEGG" id="gog:C1280_12940"/>
<name>A0A2Z3H3Z5_9BACT</name>
<dbReference type="Proteomes" id="UP000245802">
    <property type="component" value="Chromosome"/>
</dbReference>